<evidence type="ECO:0000313" key="3">
    <source>
        <dbReference type="Proteomes" id="UP000756132"/>
    </source>
</evidence>
<protein>
    <submittedName>
        <fullName evidence="2">Uncharacterized protein</fullName>
    </submittedName>
</protein>
<gene>
    <name evidence="2" type="ORF">CLAFUR5_08036</name>
</gene>
<dbReference type="GeneID" id="71987914"/>
<evidence type="ECO:0000256" key="1">
    <source>
        <dbReference type="SAM" id="MobiDB-lite"/>
    </source>
</evidence>
<reference evidence="2" key="2">
    <citation type="journal article" date="2022" name="Microb. Genom.">
        <title>A chromosome-scale genome assembly of the tomato pathogen Cladosporium fulvum reveals a compartmentalized genome architecture and the presence of a dispensable chromosome.</title>
        <authorList>
            <person name="Zaccaron A.Z."/>
            <person name="Chen L.H."/>
            <person name="Samaras A."/>
            <person name="Stergiopoulos I."/>
        </authorList>
    </citation>
    <scope>NUCLEOTIDE SEQUENCE</scope>
    <source>
        <strain evidence="2">Race5_Kim</strain>
    </source>
</reference>
<sequence>MSQAKMLEGVSETDLKRFALCWLTGDRSGTNWEAASQAYNPESKTESFKTVTGKAATKVLKNADAPATNGDGEAPAAKPKKAAGGKRKKAAAEEGEGDAAEEKPKAKRGKGAAKAKKAKSPAAVTEEEDDEKNDDVKPEEKEESEELV</sequence>
<keyword evidence="3" id="KW-1185">Reference proteome</keyword>
<dbReference type="RefSeq" id="XP_047759690.1">
    <property type="nucleotide sequence ID" value="XM_047907184.1"/>
</dbReference>
<dbReference type="KEGG" id="ffu:CLAFUR5_08036"/>
<accession>A0A9Q8LDP1</accession>
<feature type="compositionally biased region" description="Basic residues" evidence="1">
    <location>
        <begin position="78"/>
        <end position="89"/>
    </location>
</feature>
<feature type="compositionally biased region" description="Basic residues" evidence="1">
    <location>
        <begin position="105"/>
        <end position="119"/>
    </location>
</feature>
<dbReference type="AlphaFoldDB" id="A0A9Q8LDP1"/>
<dbReference type="EMBL" id="CP090165">
    <property type="protein sequence ID" value="UJO15324.1"/>
    <property type="molecule type" value="Genomic_DNA"/>
</dbReference>
<name>A0A9Q8LDP1_PASFU</name>
<reference evidence="2" key="1">
    <citation type="submission" date="2021-12" db="EMBL/GenBank/DDBJ databases">
        <authorList>
            <person name="Zaccaron A."/>
            <person name="Stergiopoulos I."/>
        </authorList>
    </citation>
    <scope>NUCLEOTIDE SEQUENCE</scope>
    <source>
        <strain evidence="2">Race5_Kim</strain>
    </source>
</reference>
<evidence type="ECO:0000313" key="2">
    <source>
        <dbReference type="EMBL" id="UJO15324.1"/>
    </source>
</evidence>
<organism evidence="2 3">
    <name type="scientific">Passalora fulva</name>
    <name type="common">Tomato leaf mold</name>
    <name type="synonym">Cladosporium fulvum</name>
    <dbReference type="NCBI Taxonomy" id="5499"/>
    <lineage>
        <taxon>Eukaryota</taxon>
        <taxon>Fungi</taxon>
        <taxon>Dikarya</taxon>
        <taxon>Ascomycota</taxon>
        <taxon>Pezizomycotina</taxon>
        <taxon>Dothideomycetes</taxon>
        <taxon>Dothideomycetidae</taxon>
        <taxon>Mycosphaerellales</taxon>
        <taxon>Mycosphaerellaceae</taxon>
        <taxon>Fulvia</taxon>
    </lineage>
</organism>
<dbReference type="OrthoDB" id="3649997at2759"/>
<feature type="region of interest" description="Disordered" evidence="1">
    <location>
        <begin position="58"/>
        <end position="148"/>
    </location>
</feature>
<dbReference type="Proteomes" id="UP000756132">
    <property type="component" value="Chromosome 3"/>
</dbReference>
<proteinExistence type="predicted"/>
<dbReference type="OMA" id="ITITMSH"/>